<evidence type="ECO:0000256" key="2">
    <source>
        <dbReference type="ARBA" id="ARBA00004586"/>
    </source>
</evidence>
<evidence type="ECO:0000313" key="9">
    <source>
        <dbReference type="Proteomes" id="UP001556170"/>
    </source>
</evidence>
<keyword evidence="5 7" id="KW-1133">Transmembrane helix</keyword>
<comment type="caution">
    <text evidence="8">The sequence shown here is derived from an EMBL/GenBank/DDBJ whole genome shotgun (WGS) entry which is preliminary data.</text>
</comment>
<feature type="transmembrane region" description="Helical" evidence="7">
    <location>
        <begin position="268"/>
        <end position="286"/>
    </location>
</feature>
<dbReference type="PANTHER" id="PTHR13416:SF2">
    <property type="entry name" value="TRANSMEMBRANE PROTEIN 43"/>
    <property type="match status" value="1"/>
</dbReference>
<keyword evidence="4" id="KW-0256">Endoplasmic reticulum</keyword>
<protein>
    <submittedName>
        <fullName evidence="8">TMEM43 family protein</fullName>
    </submittedName>
</protein>
<dbReference type="PANTHER" id="PTHR13416">
    <property type="match status" value="1"/>
</dbReference>
<keyword evidence="9" id="KW-1185">Reference proteome</keyword>
<sequence length="352" mass="37590">MSVGRITALHGPPAIAVGLASLVLGIVLAALTEHSVWDYRLALQLHGGGVIDLGHAMEPQDGLQGRMVRISGTPRVVESPYDPDFNQQAATPVLERHVRMFQWRELRLGSNTTYELDWADTPQDSSRFAQPKGHANPGPFPIASKRFDAGSVELGGYKLDAALVHALPDREPVAPVMKALPANLAASFSLQDGALVTSANPGNPRLGDLQVSWSAVPLQEVTMIARVDGDHLVAVPNAVDGDGYEVNVGDSTLLDMRPDMAAQPVLVWPRRILAVLLATLGMGLLLRRKGAMRIDPRVALGGGLLVVGVFAAMPWLGSSTAAATAWVVVALAGVALLVWHRRASRPRPHSRH</sequence>
<keyword evidence="3 7" id="KW-0812">Transmembrane</keyword>
<dbReference type="RefSeq" id="WP_367844656.1">
    <property type="nucleotide sequence ID" value="NZ_JBFOHL010000007.1"/>
</dbReference>
<dbReference type="InterPro" id="IPR012430">
    <property type="entry name" value="TMEM43_fam"/>
</dbReference>
<dbReference type="EMBL" id="JBFOHL010000007">
    <property type="protein sequence ID" value="MEW9624345.1"/>
    <property type="molecule type" value="Genomic_DNA"/>
</dbReference>
<feature type="transmembrane region" description="Helical" evidence="7">
    <location>
        <begin position="322"/>
        <end position="339"/>
    </location>
</feature>
<evidence type="ECO:0000256" key="3">
    <source>
        <dbReference type="ARBA" id="ARBA00022692"/>
    </source>
</evidence>
<dbReference type="Proteomes" id="UP001556170">
    <property type="component" value="Unassembled WGS sequence"/>
</dbReference>
<comment type="subcellular location">
    <subcellularLocation>
        <location evidence="1">Endomembrane system</location>
        <topology evidence="1">Multi-pass membrane protein</topology>
    </subcellularLocation>
    <subcellularLocation>
        <location evidence="2">Endoplasmic reticulum membrane</location>
    </subcellularLocation>
</comment>
<evidence type="ECO:0000256" key="7">
    <source>
        <dbReference type="SAM" id="Phobius"/>
    </source>
</evidence>
<organism evidence="8 9">
    <name type="scientific">Rhodanobacter geophilus</name>
    <dbReference type="NCBI Taxonomy" id="3162488"/>
    <lineage>
        <taxon>Bacteria</taxon>
        <taxon>Pseudomonadati</taxon>
        <taxon>Pseudomonadota</taxon>
        <taxon>Gammaproteobacteria</taxon>
        <taxon>Lysobacterales</taxon>
        <taxon>Rhodanobacteraceae</taxon>
        <taxon>Rhodanobacter</taxon>
    </lineage>
</organism>
<feature type="transmembrane region" description="Helical" evidence="7">
    <location>
        <begin position="298"/>
        <end position="316"/>
    </location>
</feature>
<proteinExistence type="predicted"/>
<evidence type="ECO:0000256" key="4">
    <source>
        <dbReference type="ARBA" id="ARBA00022824"/>
    </source>
</evidence>
<accession>A0ABV3QP15</accession>
<evidence type="ECO:0000256" key="1">
    <source>
        <dbReference type="ARBA" id="ARBA00004127"/>
    </source>
</evidence>
<evidence type="ECO:0000256" key="6">
    <source>
        <dbReference type="ARBA" id="ARBA00023136"/>
    </source>
</evidence>
<reference evidence="8 9" key="1">
    <citation type="submission" date="2024-06" db="EMBL/GenBank/DDBJ databases">
        <authorList>
            <person name="Woo H."/>
        </authorList>
    </citation>
    <scope>NUCLEOTIDE SEQUENCE [LARGE SCALE GENOMIC DNA]</scope>
    <source>
        <strain evidence="8 9">S2-g</strain>
    </source>
</reference>
<name>A0ABV3QP15_9GAMM</name>
<dbReference type="Pfam" id="PF07787">
    <property type="entry name" value="TMEM43"/>
    <property type="match status" value="1"/>
</dbReference>
<gene>
    <name evidence="8" type="ORF">ABQJ56_08885</name>
</gene>
<keyword evidence="6 7" id="KW-0472">Membrane</keyword>
<evidence type="ECO:0000313" key="8">
    <source>
        <dbReference type="EMBL" id="MEW9624345.1"/>
    </source>
</evidence>
<evidence type="ECO:0000256" key="5">
    <source>
        <dbReference type="ARBA" id="ARBA00022989"/>
    </source>
</evidence>